<dbReference type="AlphaFoldDB" id="A0A367YTX3"/>
<dbReference type="GO" id="GO:0005737">
    <property type="term" value="C:cytoplasm"/>
    <property type="evidence" value="ECO:0007669"/>
    <property type="project" value="UniProtKB-SubCell"/>
</dbReference>
<accession>A0A367YTX3</accession>
<dbReference type="NCBIfam" id="TIGR00046">
    <property type="entry name" value="RsmE family RNA methyltransferase"/>
    <property type="match status" value="1"/>
</dbReference>
<dbReference type="Gene3D" id="3.40.1280.10">
    <property type="match status" value="1"/>
</dbReference>
<comment type="subcellular location">
    <subcellularLocation>
        <location evidence="1 12">Cytoplasm</location>
    </subcellularLocation>
</comment>
<dbReference type="EMBL" id="QOUI01000006">
    <property type="protein sequence ID" value="RCK69345.1"/>
    <property type="molecule type" value="Genomic_DNA"/>
</dbReference>
<evidence type="ECO:0000256" key="5">
    <source>
        <dbReference type="ARBA" id="ARBA00022490"/>
    </source>
</evidence>
<dbReference type="InterPro" id="IPR029026">
    <property type="entry name" value="tRNA_m1G_MTases_N"/>
</dbReference>
<evidence type="ECO:0000256" key="11">
    <source>
        <dbReference type="ARBA" id="ARBA00047944"/>
    </source>
</evidence>
<evidence type="ECO:0000313" key="15">
    <source>
        <dbReference type="Proteomes" id="UP000252770"/>
    </source>
</evidence>
<dbReference type="GO" id="GO:0070475">
    <property type="term" value="P:rRNA base methylation"/>
    <property type="evidence" value="ECO:0007669"/>
    <property type="project" value="TreeGrafter"/>
</dbReference>
<dbReference type="InterPro" id="IPR029028">
    <property type="entry name" value="Alpha/beta_knot_MTases"/>
</dbReference>
<dbReference type="PANTHER" id="PTHR30027">
    <property type="entry name" value="RIBOSOMAL RNA SMALL SUBUNIT METHYLTRANSFERASE E"/>
    <property type="match status" value="1"/>
</dbReference>
<evidence type="ECO:0000256" key="3">
    <source>
        <dbReference type="ARBA" id="ARBA00012328"/>
    </source>
</evidence>
<comment type="function">
    <text evidence="10 12">Specifically methylates the N3 position of the uracil ring of uridine 1498 (m3U1498) in 16S rRNA. Acts on the fully assembled 30S ribosomal subunit.</text>
</comment>
<dbReference type="NCBIfam" id="NF008693">
    <property type="entry name" value="PRK11713.2-3"/>
    <property type="match status" value="1"/>
</dbReference>
<dbReference type="Proteomes" id="UP000252770">
    <property type="component" value="Unassembled WGS sequence"/>
</dbReference>
<keyword evidence="15" id="KW-1185">Reference proteome</keyword>
<name>A0A367YTX3_9ACTN</name>
<keyword evidence="7 12" id="KW-0489">Methyltransferase</keyword>
<dbReference type="SUPFAM" id="SSF88697">
    <property type="entry name" value="PUA domain-like"/>
    <property type="match status" value="1"/>
</dbReference>
<dbReference type="PIRSF" id="PIRSF015601">
    <property type="entry name" value="MTase_slr0722"/>
    <property type="match status" value="1"/>
</dbReference>
<dbReference type="PANTHER" id="PTHR30027:SF3">
    <property type="entry name" value="16S RRNA (URACIL(1498)-N(3))-METHYLTRANSFERASE"/>
    <property type="match status" value="1"/>
</dbReference>
<dbReference type="SUPFAM" id="SSF75217">
    <property type="entry name" value="alpha/beta knot"/>
    <property type="match status" value="1"/>
</dbReference>
<evidence type="ECO:0000256" key="2">
    <source>
        <dbReference type="ARBA" id="ARBA00005528"/>
    </source>
</evidence>
<evidence type="ECO:0000256" key="6">
    <source>
        <dbReference type="ARBA" id="ARBA00022552"/>
    </source>
</evidence>
<evidence type="ECO:0000256" key="10">
    <source>
        <dbReference type="ARBA" id="ARBA00025699"/>
    </source>
</evidence>
<keyword evidence="5 12" id="KW-0963">Cytoplasm</keyword>
<comment type="similarity">
    <text evidence="2 12">Belongs to the RNA methyltransferase RsmE family.</text>
</comment>
<dbReference type="Pfam" id="PF04452">
    <property type="entry name" value="Methyltrans_RNA"/>
    <property type="match status" value="1"/>
</dbReference>
<dbReference type="GO" id="GO:0070042">
    <property type="term" value="F:rRNA (uridine-N3-)-methyltransferase activity"/>
    <property type="evidence" value="ECO:0007669"/>
    <property type="project" value="TreeGrafter"/>
</dbReference>
<organism evidence="14 15">
    <name type="scientific">Desertihabitans brevis</name>
    <dbReference type="NCBI Taxonomy" id="2268447"/>
    <lineage>
        <taxon>Bacteria</taxon>
        <taxon>Bacillati</taxon>
        <taxon>Actinomycetota</taxon>
        <taxon>Actinomycetes</taxon>
        <taxon>Propionibacteriales</taxon>
        <taxon>Propionibacteriaceae</taxon>
        <taxon>Desertihabitans</taxon>
    </lineage>
</organism>
<dbReference type="InterPro" id="IPR006700">
    <property type="entry name" value="RsmE"/>
</dbReference>
<feature type="domain" description="Ribosomal RNA small subunit methyltransferase E methyltransferase" evidence="13">
    <location>
        <begin position="77"/>
        <end position="238"/>
    </location>
</feature>
<evidence type="ECO:0000256" key="12">
    <source>
        <dbReference type="PIRNR" id="PIRNR015601"/>
    </source>
</evidence>
<dbReference type="Gene3D" id="2.40.240.20">
    <property type="entry name" value="Hypothetical PUA domain-like, domain 1"/>
    <property type="match status" value="1"/>
</dbReference>
<comment type="caution">
    <text evidence="14">The sequence shown here is derived from an EMBL/GenBank/DDBJ whole genome shotgun (WGS) entry which is preliminary data.</text>
</comment>
<keyword evidence="6 12" id="KW-0698">rRNA processing</keyword>
<dbReference type="EC" id="2.1.1.193" evidence="3 12"/>
<dbReference type="CDD" id="cd18084">
    <property type="entry name" value="RsmE-like"/>
    <property type="match status" value="1"/>
</dbReference>
<dbReference type="InterPro" id="IPR046886">
    <property type="entry name" value="RsmE_MTase_dom"/>
</dbReference>
<dbReference type="FunFam" id="3.40.1280.10:FF:000023">
    <property type="entry name" value="Ribosomal RNA small subunit methyltransferase E"/>
    <property type="match status" value="1"/>
</dbReference>
<sequence>MTDPLFLHPLDPFPPVGASVVLDGAEGRHAATVQRLAVGEPVLLADGAGRGVRGEVVGAGKAELAVRVLAHVHEQPRPWRLSVVQALPKGDRAELAVEVLTEVGVEEVVPWQASRSIVRWQGERGEKARAKWQAAARAAAKQSRRLSVPEVAPLHSTTQLLRRLAGFDAVLVLHEDAAEPLVAAAPPAGGSLALVVGPEGGISEDELAALTGAGGRPVLLGETVLRTSTAGVVALSQLAAVAALRSAGRA</sequence>
<evidence type="ECO:0000313" key="14">
    <source>
        <dbReference type="EMBL" id="RCK69345.1"/>
    </source>
</evidence>
<protein>
    <recommendedName>
        <fullName evidence="4 12">Ribosomal RNA small subunit methyltransferase E</fullName>
        <ecNumber evidence="3 12">2.1.1.193</ecNumber>
    </recommendedName>
</protein>
<evidence type="ECO:0000256" key="1">
    <source>
        <dbReference type="ARBA" id="ARBA00004496"/>
    </source>
</evidence>
<proteinExistence type="inferred from homology"/>
<evidence type="ECO:0000256" key="8">
    <source>
        <dbReference type="ARBA" id="ARBA00022679"/>
    </source>
</evidence>
<dbReference type="InterPro" id="IPR015947">
    <property type="entry name" value="PUA-like_sf"/>
</dbReference>
<evidence type="ECO:0000256" key="4">
    <source>
        <dbReference type="ARBA" id="ARBA00013673"/>
    </source>
</evidence>
<comment type="catalytic activity">
    <reaction evidence="11 12">
        <text>uridine(1498) in 16S rRNA + S-adenosyl-L-methionine = N(3)-methyluridine(1498) in 16S rRNA + S-adenosyl-L-homocysteine + H(+)</text>
        <dbReference type="Rhea" id="RHEA:42920"/>
        <dbReference type="Rhea" id="RHEA-COMP:10283"/>
        <dbReference type="Rhea" id="RHEA-COMP:10284"/>
        <dbReference type="ChEBI" id="CHEBI:15378"/>
        <dbReference type="ChEBI" id="CHEBI:57856"/>
        <dbReference type="ChEBI" id="CHEBI:59789"/>
        <dbReference type="ChEBI" id="CHEBI:65315"/>
        <dbReference type="ChEBI" id="CHEBI:74502"/>
        <dbReference type="EC" id="2.1.1.193"/>
    </reaction>
</comment>
<dbReference type="RefSeq" id="WP_114126663.1">
    <property type="nucleotide sequence ID" value="NZ_QOUI01000006.1"/>
</dbReference>
<evidence type="ECO:0000256" key="7">
    <source>
        <dbReference type="ARBA" id="ARBA00022603"/>
    </source>
</evidence>
<reference evidence="14 15" key="1">
    <citation type="submission" date="2018-07" db="EMBL/GenBank/DDBJ databases">
        <title>Desertimonas flava gen. nov. sp. nov.</title>
        <authorList>
            <person name="Liu S."/>
        </authorList>
    </citation>
    <scope>NUCLEOTIDE SEQUENCE [LARGE SCALE GENOMIC DNA]</scope>
    <source>
        <strain evidence="14 15">16Sb5-5</strain>
    </source>
</reference>
<keyword evidence="9 12" id="KW-0949">S-adenosyl-L-methionine</keyword>
<gene>
    <name evidence="14" type="ORF">DT076_10640</name>
</gene>
<evidence type="ECO:0000256" key="9">
    <source>
        <dbReference type="ARBA" id="ARBA00022691"/>
    </source>
</evidence>
<keyword evidence="8 12" id="KW-0808">Transferase</keyword>
<evidence type="ECO:0000259" key="13">
    <source>
        <dbReference type="Pfam" id="PF04452"/>
    </source>
</evidence>